<dbReference type="EMBL" id="JACCCV010000002">
    <property type="protein sequence ID" value="NYF52691.1"/>
    <property type="molecule type" value="Genomic_DNA"/>
</dbReference>
<dbReference type="EC" id="3.2.1.23" evidence="8"/>
<evidence type="ECO:0000259" key="5">
    <source>
        <dbReference type="Pfam" id="PF00703"/>
    </source>
</evidence>
<accession>A0A7Y9T3R8</accession>
<feature type="chain" id="PRO_5031537856" evidence="4">
    <location>
        <begin position="28"/>
        <end position="853"/>
    </location>
</feature>
<keyword evidence="2 8" id="KW-0378">Hydrolase</keyword>
<dbReference type="SUPFAM" id="SSF49303">
    <property type="entry name" value="beta-Galactosidase/glucuronidase domain"/>
    <property type="match status" value="1"/>
</dbReference>
<feature type="domain" description="Glycoside hydrolase family 2 immunoglobulin-like beta-sandwich" evidence="5">
    <location>
        <begin position="221"/>
        <end position="332"/>
    </location>
</feature>
<dbReference type="SUPFAM" id="SSF49785">
    <property type="entry name" value="Galactose-binding domain-like"/>
    <property type="match status" value="1"/>
</dbReference>
<organism evidence="8 9">
    <name type="scientific">Tunturiibacter lichenicola</name>
    <dbReference type="NCBI Taxonomy" id="2051959"/>
    <lineage>
        <taxon>Bacteria</taxon>
        <taxon>Pseudomonadati</taxon>
        <taxon>Acidobacteriota</taxon>
        <taxon>Terriglobia</taxon>
        <taxon>Terriglobales</taxon>
        <taxon>Acidobacteriaceae</taxon>
        <taxon>Tunturiibacter</taxon>
    </lineage>
</organism>
<dbReference type="InterPro" id="IPR006311">
    <property type="entry name" value="TAT_signal"/>
</dbReference>
<evidence type="ECO:0000256" key="2">
    <source>
        <dbReference type="ARBA" id="ARBA00022801"/>
    </source>
</evidence>
<dbReference type="Pfam" id="PF16355">
    <property type="entry name" value="DUF4982"/>
    <property type="match status" value="1"/>
</dbReference>
<sequence>MYSRRNFLKTGATAVAASWLPALPLQASIATLGRNTNPAADTPHTRRLSEGWEFLQGSLGSPWEAWHSEEVAVWQPIAMPHCFNAYDGCDPDIPYYRGNGWYRSHVPIANPFPNGRTLLHFEGAGQTNTVYVGEKLAGKHTGGYDEFVFDITDLLPDASQTAADPASAPTKPKVKKPAGIPISILCDNSRDQDRMPSDLSDFSLYGGMYRHVNLVYVPAVSLETVHIRTDLPTPGSPAKITILGSLHNPASSSDQLNLSIEVIDAKGTLVHQSTHKLPPWHDTAELTSFTIAKPQLWSPANPQLYECHITLHASAANSADADYTARETFGIRHTEFVQHGPFKFNGERLLLRGTHRHEDHAGFAAAMPDDLINQEMQLIKDMGVNFIRLAHYQQSRRVLEHCDRLGILVWEEIPWCRGGIGNDTFQEMGRRTLRNMIAQHYNHPSILLWGLGNEDDWPTEYPDVNQQAIRTYLQELNTLSHQLDPSRLTTIRRCDFARDIPDVYSPSIWAGWYRGTYPEYQKTLETERERVNHLFHAEWGADSHAGRHSEDPDKVLGKIVTGKGTDERGMDYLLTGGQTRVSKDGDWSETYACNLFDWYLKTQETLPWLTGSAQWIFKDFTTPLRVENPIPRINQKGLIERDMTKKESYFVFQSYWTEVPMAHIYGHTWPIRWGTEGEQKMVKVYSNCDTAELFVNGKSAGTKQRSSQDFPAAGLRWTTPFATGKNTLRVVATKAGKTITDEITFIYQTEPWGAPADLKLTERSRTTIDGKETVTVEAKLYDAKGILCLDARNRLRFTIAGLGTLIDNRGTTKASRVVEMSNGRAEITIIRNNSSSVVSVTTPGMQAAFYTIP</sequence>
<comment type="caution">
    <text evidence="8">The sequence shown here is derived from an EMBL/GenBank/DDBJ whole genome shotgun (WGS) entry which is preliminary data.</text>
</comment>
<dbReference type="SUPFAM" id="SSF51445">
    <property type="entry name" value="(Trans)glycosidases"/>
    <property type="match status" value="1"/>
</dbReference>
<proteinExistence type="inferred from homology"/>
<dbReference type="InterPro" id="IPR006101">
    <property type="entry name" value="Glyco_hydro_2"/>
</dbReference>
<comment type="similarity">
    <text evidence="1">Belongs to the glycosyl hydrolase 2 family.</text>
</comment>
<dbReference type="Proteomes" id="UP000534186">
    <property type="component" value="Unassembled WGS sequence"/>
</dbReference>
<dbReference type="InterPro" id="IPR006102">
    <property type="entry name" value="Ig-like_GH2"/>
</dbReference>
<name>A0A7Y9T3R8_9BACT</name>
<keyword evidence="3 8" id="KW-0326">Glycosidase</keyword>
<feature type="domain" description="DUF4982" evidence="7">
    <location>
        <begin position="677"/>
        <end position="739"/>
    </location>
</feature>
<dbReference type="AlphaFoldDB" id="A0A7Y9T3R8"/>
<evidence type="ECO:0000256" key="3">
    <source>
        <dbReference type="ARBA" id="ARBA00023295"/>
    </source>
</evidence>
<gene>
    <name evidence="8" type="ORF">HDF12_003090</name>
</gene>
<evidence type="ECO:0000256" key="4">
    <source>
        <dbReference type="SAM" id="SignalP"/>
    </source>
</evidence>
<dbReference type="PANTHER" id="PTHR42732:SF1">
    <property type="entry name" value="BETA-MANNOSIDASE"/>
    <property type="match status" value="1"/>
</dbReference>
<dbReference type="InterPro" id="IPR017853">
    <property type="entry name" value="GH"/>
</dbReference>
<dbReference type="Gene3D" id="3.20.20.80">
    <property type="entry name" value="Glycosidases"/>
    <property type="match status" value="1"/>
</dbReference>
<dbReference type="InterPro" id="IPR036156">
    <property type="entry name" value="Beta-gal/glucu_dom_sf"/>
</dbReference>
<dbReference type="PANTHER" id="PTHR42732">
    <property type="entry name" value="BETA-GALACTOSIDASE"/>
    <property type="match status" value="1"/>
</dbReference>
<dbReference type="Gene3D" id="2.60.40.10">
    <property type="entry name" value="Immunoglobulins"/>
    <property type="match status" value="3"/>
</dbReference>
<evidence type="ECO:0000313" key="9">
    <source>
        <dbReference type="Proteomes" id="UP000534186"/>
    </source>
</evidence>
<evidence type="ECO:0000259" key="6">
    <source>
        <dbReference type="Pfam" id="PF02836"/>
    </source>
</evidence>
<dbReference type="InterPro" id="IPR006103">
    <property type="entry name" value="Glyco_hydro_2_cat"/>
</dbReference>
<dbReference type="PROSITE" id="PS51318">
    <property type="entry name" value="TAT"/>
    <property type="match status" value="1"/>
</dbReference>
<dbReference type="Pfam" id="PF02836">
    <property type="entry name" value="Glyco_hydro_2_C"/>
    <property type="match status" value="1"/>
</dbReference>
<reference evidence="8 9" key="1">
    <citation type="submission" date="2020-07" db="EMBL/GenBank/DDBJ databases">
        <title>Genomic Encyclopedia of Type Strains, Phase IV (KMG-V): Genome sequencing to study the core and pangenomes of soil and plant-associated prokaryotes.</title>
        <authorList>
            <person name="Whitman W."/>
        </authorList>
    </citation>
    <scope>NUCLEOTIDE SEQUENCE [LARGE SCALE GENOMIC DNA]</scope>
    <source>
        <strain evidence="8 9">M8UP30</strain>
    </source>
</reference>
<evidence type="ECO:0000259" key="7">
    <source>
        <dbReference type="Pfam" id="PF16355"/>
    </source>
</evidence>
<dbReference type="InterPro" id="IPR008979">
    <property type="entry name" value="Galactose-bd-like_sf"/>
</dbReference>
<dbReference type="InterPro" id="IPR032311">
    <property type="entry name" value="DUF4982"/>
</dbReference>
<dbReference type="GO" id="GO:0005975">
    <property type="term" value="P:carbohydrate metabolic process"/>
    <property type="evidence" value="ECO:0007669"/>
    <property type="project" value="InterPro"/>
</dbReference>
<evidence type="ECO:0000256" key="1">
    <source>
        <dbReference type="ARBA" id="ARBA00007401"/>
    </source>
</evidence>
<keyword evidence="4" id="KW-0732">Signal</keyword>
<dbReference type="Gene3D" id="2.60.120.260">
    <property type="entry name" value="Galactose-binding domain-like"/>
    <property type="match status" value="1"/>
</dbReference>
<dbReference type="Pfam" id="PF00703">
    <property type="entry name" value="Glyco_hydro_2"/>
    <property type="match status" value="1"/>
</dbReference>
<dbReference type="GO" id="GO:0004565">
    <property type="term" value="F:beta-galactosidase activity"/>
    <property type="evidence" value="ECO:0007669"/>
    <property type="project" value="UniProtKB-EC"/>
</dbReference>
<evidence type="ECO:0000313" key="8">
    <source>
        <dbReference type="EMBL" id="NYF52691.1"/>
    </source>
</evidence>
<feature type="signal peptide" evidence="4">
    <location>
        <begin position="1"/>
        <end position="27"/>
    </location>
</feature>
<feature type="domain" description="Glycoside hydrolase family 2 catalytic" evidence="6">
    <location>
        <begin position="337"/>
        <end position="550"/>
    </location>
</feature>
<dbReference type="InterPro" id="IPR051913">
    <property type="entry name" value="GH2_Domain-Containing"/>
</dbReference>
<protein>
    <submittedName>
        <fullName evidence="8">Beta-galactosidase</fullName>
        <ecNumber evidence="8">3.2.1.23</ecNumber>
    </submittedName>
</protein>
<dbReference type="InterPro" id="IPR013783">
    <property type="entry name" value="Ig-like_fold"/>
</dbReference>
<dbReference type="PRINTS" id="PR00132">
    <property type="entry name" value="GLHYDRLASE2"/>
</dbReference>